<name>A0A4C1SYP3_EUMVA</name>
<dbReference type="Proteomes" id="UP000299102">
    <property type="component" value="Unassembled WGS sequence"/>
</dbReference>
<protein>
    <submittedName>
        <fullName evidence="2">Uncharacterized protein</fullName>
    </submittedName>
</protein>
<sequence>MPNVRCSGGARRRRRRRPPTASRLKGPRKQKSFAYKLLKRGLANLMSPTSTSGVAPPLNYSVLSRFDGPGCGSASDRVSELNTSGRTGEGVLMLAVHHQKTRSDAEPQPGPSKRLRTGSSNLENHRGLCLWGYHESISTLFQVISICLHILTYDCVYVCGCVCVCVGGCVGGCVCARRCVRGLSTPIRQCVRSSIRRSIGQIKGLGLKKKRSQAIHARPVPITTHQKVLGPTKIAVKFSVLSRAVAVRCCHQIDDDSSHQLPTRAMPARNARSLAP</sequence>
<feature type="region of interest" description="Disordered" evidence="1">
    <location>
        <begin position="1"/>
        <end position="31"/>
    </location>
</feature>
<proteinExistence type="predicted"/>
<evidence type="ECO:0000313" key="2">
    <source>
        <dbReference type="EMBL" id="GBP06298.1"/>
    </source>
</evidence>
<accession>A0A4C1SYP3</accession>
<comment type="caution">
    <text evidence="2">The sequence shown here is derived from an EMBL/GenBank/DDBJ whole genome shotgun (WGS) entry which is preliminary data.</text>
</comment>
<gene>
    <name evidence="2" type="ORF">EVAR_3624_1</name>
</gene>
<keyword evidence="3" id="KW-1185">Reference proteome</keyword>
<evidence type="ECO:0000256" key="1">
    <source>
        <dbReference type="SAM" id="MobiDB-lite"/>
    </source>
</evidence>
<dbReference type="AlphaFoldDB" id="A0A4C1SYP3"/>
<dbReference type="EMBL" id="BGZK01000021">
    <property type="protein sequence ID" value="GBP06298.1"/>
    <property type="molecule type" value="Genomic_DNA"/>
</dbReference>
<organism evidence="2 3">
    <name type="scientific">Eumeta variegata</name>
    <name type="common">Bagworm moth</name>
    <name type="synonym">Eumeta japonica</name>
    <dbReference type="NCBI Taxonomy" id="151549"/>
    <lineage>
        <taxon>Eukaryota</taxon>
        <taxon>Metazoa</taxon>
        <taxon>Ecdysozoa</taxon>
        <taxon>Arthropoda</taxon>
        <taxon>Hexapoda</taxon>
        <taxon>Insecta</taxon>
        <taxon>Pterygota</taxon>
        <taxon>Neoptera</taxon>
        <taxon>Endopterygota</taxon>
        <taxon>Lepidoptera</taxon>
        <taxon>Glossata</taxon>
        <taxon>Ditrysia</taxon>
        <taxon>Tineoidea</taxon>
        <taxon>Psychidae</taxon>
        <taxon>Oiketicinae</taxon>
        <taxon>Eumeta</taxon>
    </lineage>
</organism>
<feature type="region of interest" description="Disordered" evidence="1">
    <location>
        <begin position="257"/>
        <end position="276"/>
    </location>
</feature>
<feature type="region of interest" description="Disordered" evidence="1">
    <location>
        <begin position="97"/>
        <end position="118"/>
    </location>
</feature>
<evidence type="ECO:0000313" key="3">
    <source>
        <dbReference type="Proteomes" id="UP000299102"/>
    </source>
</evidence>
<reference evidence="2 3" key="1">
    <citation type="journal article" date="2019" name="Commun. Biol.">
        <title>The bagworm genome reveals a unique fibroin gene that provides high tensile strength.</title>
        <authorList>
            <person name="Kono N."/>
            <person name="Nakamura H."/>
            <person name="Ohtoshi R."/>
            <person name="Tomita M."/>
            <person name="Numata K."/>
            <person name="Arakawa K."/>
        </authorList>
    </citation>
    <scope>NUCLEOTIDE SEQUENCE [LARGE SCALE GENOMIC DNA]</scope>
</reference>